<evidence type="ECO:0000313" key="4">
    <source>
        <dbReference type="EMBL" id="RXN17920.1"/>
    </source>
</evidence>
<protein>
    <submittedName>
        <fullName evidence="4">MHC class I</fullName>
    </submittedName>
</protein>
<keyword evidence="2" id="KW-1133">Transmembrane helix</keyword>
<name>A0A498MCF2_LABRO</name>
<dbReference type="SUPFAM" id="SSF54452">
    <property type="entry name" value="MHC antigen-recognition domain"/>
    <property type="match status" value="1"/>
</dbReference>
<dbReference type="AlphaFoldDB" id="A0A498MCF2"/>
<gene>
    <name evidence="4" type="ORF">ROHU_026524</name>
</gene>
<dbReference type="STRING" id="84645.A0A498MCF2"/>
<dbReference type="Gene3D" id="3.30.500.10">
    <property type="entry name" value="MHC class I-like antigen recognition-like"/>
    <property type="match status" value="1"/>
</dbReference>
<dbReference type="InterPro" id="IPR037055">
    <property type="entry name" value="MHC_I-like_Ag-recog_sf"/>
</dbReference>
<evidence type="ECO:0000256" key="1">
    <source>
        <dbReference type="ARBA" id="ARBA00023180"/>
    </source>
</evidence>
<proteinExistence type="predicted"/>
<evidence type="ECO:0000259" key="3">
    <source>
        <dbReference type="Pfam" id="PF00129"/>
    </source>
</evidence>
<keyword evidence="2" id="KW-0812">Transmembrane</keyword>
<feature type="transmembrane region" description="Helical" evidence="2">
    <location>
        <begin position="52"/>
        <end position="76"/>
    </location>
</feature>
<comment type="caution">
    <text evidence="4">The sequence shown here is derived from an EMBL/GenBank/DDBJ whole genome shotgun (WGS) entry which is preliminary data.</text>
</comment>
<organism evidence="4 5">
    <name type="scientific">Labeo rohita</name>
    <name type="common">Indian major carp</name>
    <name type="synonym">Cyprinus rohita</name>
    <dbReference type="NCBI Taxonomy" id="84645"/>
    <lineage>
        <taxon>Eukaryota</taxon>
        <taxon>Metazoa</taxon>
        <taxon>Chordata</taxon>
        <taxon>Craniata</taxon>
        <taxon>Vertebrata</taxon>
        <taxon>Euteleostomi</taxon>
        <taxon>Actinopterygii</taxon>
        <taxon>Neopterygii</taxon>
        <taxon>Teleostei</taxon>
        <taxon>Ostariophysi</taxon>
        <taxon>Cypriniformes</taxon>
        <taxon>Cyprinidae</taxon>
        <taxon>Labeoninae</taxon>
        <taxon>Labeonini</taxon>
        <taxon>Labeo</taxon>
    </lineage>
</organism>
<reference evidence="4 5" key="1">
    <citation type="submission" date="2018-03" db="EMBL/GenBank/DDBJ databases">
        <title>Draft genome sequence of Rohu Carp (Labeo rohita).</title>
        <authorList>
            <person name="Das P."/>
            <person name="Kushwaha B."/>
            <person name="Joshi C.G."/>
            <person name="Kumar D."/>
            <person name="Nagpure N.S."/>
            <person name="Sahoo L."/>
            <person name="Das S.P."/>
            <person name="Bit A."/>
            <person name="Patnaik S."/>
            <person name="Meher P.K."/>
            <person name="Jayasankar P."/>
            <person name="Koringa P.G."/>
            <person name="Patel N.V."/>
            <person name="Hinsu A.T."/>
            <person name="Kumar R."/>
            <person name="Pandey M."/>
            <person name="Agarwal S."/>
            <person name="Srivastava S."/>
            <person name="Singh M."/>
            <person name="Iquebal M.A."/>
            <person name="Jaiswal S."/>
            <person name="Angadi U.B."/>
            <person name="Kumar N."/>
            <person name="Raza M."/>
            <person name="Shah T.M."/>
            <person name="Rai A."/>
            <person name="Jena J.K."/>
        </authorList>
    </citation>
    <scope>NUCLEOTIDE SEQUENCE [LARGE SCALE GENOMIC DNA]</scope>
    <source>
        <strain evidence="4">DASCIFA01</strain>
        <tissue evidence="4">Testis</tissue>
    </source>
</reference>
<accession>A0A498MCF2</accession>
<sequence>MKPVAKTEWIRQNEGADYWDRQTQILIGSHLVFRNNIQIAQERSNHSAGDSVSIGIIVGAVVAAVIMLMVIGIAGFKVYQKKKKLGVASTTEAQLPQVQLQTAALTEGAIKRLSATCYAALTQRASQLHS</sequence>
<keyword evidence="5" id="KW-1185">Reference proteome</keyword>
<dbReference type="Pfam" id="PF00129">
    <property type="entry name" value="MHC_I"/>
    <property type="match status" value="1"/>
</dbReference>
<keyword evidence="1" id="KW-0325">Glycoprotein</keyword>
<evidence type="ECO:0000313" key="5">
    <source>
        <dbReference type="Proteomes" id="UP000290572"/>
    </source>
</evidence>
<dbReference type="Proteomes" id="UP000290572">
    <property type="component" value="Unassembled WGS sequence"/>
</dbReference>
<dbReference type="EMBL" id="QBIY01012734">
    <property type="protein sequence ID" value="RXN17920.1"/>
    <property type="molecule type" value="Genomic_DNA"/>
</dbReference>
<dbReference type="InterPro" id="IPR011162">
    <property type="entry name" value="MHC_I/II-like_Ag-recog"/>
</dbReference>
<feature type="domain" description="MHC class I-like antigen recognition-like" evidence="3">
    <location>
        <begin position="6"/>
        <end position="63"/>
    </location>
</feature>
<keyword evidence="2" id="KW-0472">Membrane</keyword>
<evidence type="ECO:0000256" key="2">
    <source>
        <dbReference type="SAM" id="Phobius"/>
    </source>
</evidence>
<dbReference type="InterPro" id="IPR011161">
    <property type="entry name" value="MHC_I-like_Ag-recog"/>
</dbReference>